<dbReference type="EMBL" id="NAJO01000052">
    <property type="protein sequence ID" value="OQN97609.1"/>
    <property type="molecule type" value="Genomic_DNA"/>
</dbReference>
<dbReference type="GO" id="GO:0045943">
    <property type="term" value="P:positive regulation of transcription by RNA polymerase I"/>
    <property type="evidence" value="ECO:0007669"/>
    <property type="project" value="TreeGrafter"/>
</dbReference>
<dbReference type="GO" id="GO:0000462">
    <property type="term" value="P:maturation of SSU-rRNA from tricistronic rRNA transcript (SSU-rRNA, 5.8S rRNA, LSU-rRNA)"/>
    <property type="evidence" value="ECO:0007669"/>
    <property type="project" value="TreeGrafter"/>
</dbReference>
<reference evidence="13" key="1">
    <citation type="submission" date="2017-03" db="EMBL/GenBank/DDBJ databases">
        <title>Genomes of endolithic fungi from Antarctica.</title>
        <authorList>
            <person name="Coleine C."/>
            <person name="Masonjones S."/>
            <person name="Stajich J.E."/>
        </authorList>
    </citation>
    <scope>NUCLEOTIDE SEQUENCE [LARGE SCALE GENOMIC DNA]</scope>
    <source>
        <strain evidence="13">CCFEE 5527</strain>
    </source>
</reference>
<keyword evidence="7 10" id="KW-0539">Nucleus</keyword>
<dbReference type="InterPro" id="IPR022125">
    <property type="entry name" value="U3snoRNP10_N"/>
</dbReference>
<dbReference type="SMART" id="SM01036">
    <property type="entry name" value="BP28CT"/>
    <property type="match status" value="1"/>
</dbReference>
<dbReference type="InterPro" id="IPR011989">
    <property type="entry name" value="ARM-like"/>
</dbReference>
<dbReference type="FunCoup" id="A0A1V8SEU5">
    <property type="interactions" value="2011"/>
</dbReference>
<dbReference type="Gene3D" id="1.25.10.10">
    <property type="entry name" value="Leucine-rich Repeat Variant"/>
    <property type="match status" value="1"/>
</dbReference>
<evidence type="ECO:0000256" key="9">
    <source>
        <dbReference type="ARBA" id="ARBA00025076"/>
    </source>
</evidence>
<keyword evidence="13" id="KW-1185">Reference proteome</keyword>
<evidence type="ECO:0000256" key="1">
    <source>
        <dbReference type="ARBA" id="ARBA00004604"/>
    </source>
</evidence>
<dbReference type="GO" id="GO:0030515">
    <property type="term" value="F:snoRNA binding"/>
    <property type="evidence" value="ECO:0007669"/>
    <property type="project" value="TreeGrafter"/>
</dbReference>
<evidence type="ECO:0000256" key="6">
    <source>
        <dbReference type="ARBA" id="ARBA00022552"/>
    </source>
</evidence>
<evidence type="ECO:0000256" key="5">
    <source>
        <dbReference type="ARBA" id="ARBA00022517"/>
    </source>
</evidence>
<dbReference type="InterPro" id="IPR012954">
    <property type="entry name" value="BP28_C_dom"/>
</dbReference>
<dbReference type="Proteomes" id="UP000192596">
    <property type="component" value="Unassembled WGS sequence"/>
</dbReference>
<evidence type="ECO:0000313" key="12">
    <source>
        <dbReference type="EMBL" id="OQN97609.1"/>
    </source>
</evidence>
<dbReference type="SUPFAM" id="SSF48371">
    <property type="entry name" value="ARM repeat"/>
    <property type="match status" value="2"/>
</dbReference>
<comment type="caution">
    <text evidence="12">The sequence shown here is derived from an EMBL/GenBank/DDBJ whole genome shotgun (WGS) entry which is preliminary data.</text>
</comment>
<dbReference type="OrthoDB" id="31183at2759"/>
<evidence type="ECO:0000259" key="11">
    <source>
        <dbReference type="SMART" id="SM01036"/>
    </source>
</evidence>
<evidence type="ECO:0000256" key="2">
    <source>
        <dbReference type="ARBA" id="ARBA00010559"/>
    </source>
</evidence>
<keyword evidence="5 10" id="KW-0690">Ribosome biogenesis</keyword>
<evidence type="ECO:0000256" key="7">
    <source>
        <dbReference type="ARBA" id="ARBA00023242"/>
    </source>
</evidence>
<feature type="domain" description="BP28 C-terminal" evidence="11">
    <location>
        <begin position="1500"/>
        <end position="1653"/>
    </location>
</feature>
<gene>
    <name evidence="12" type="ORF">B0A48_16473</name>
</gene>
<dbReference type="Pfam" id="PF08146">
    <property type="entry name" value="BP28CT"/>
    <property type="match status" value="1"/>
</dbReference>
<evidence type="ECO:0000313" key="13">
    <source>
        <dbReference type="Proteomes" id="UP000192596"/>
    </source>
</evidence>
<dbReference type="GO" id="GO:0034455">
    <property type="term" value="C:t-UTP complex"/>
    <property type="evidence" value="ECO:0007669"/>
    <property type="project" value="TreeGrafter"/>
</dbReference>
<dbReference type="InterPro" id="IPR056473">
    <property type="entry name" value="HEAT_Utp10/HEAT1"/>
</dbReference>
<keyword evidence="8 10" id="KW-0687">Ribonucleoprotein</keyword>
<dbReference type="InParanoid" id="A0A1V8SEU5"/>
<evidence type="ECO:0000256" key="3">
    <source>
        <dbReference type="ARBA" id="ARBA00011399"/>
    </source>
</evidence>
<comment type="function">
    <text evidence="9">Involved in nucleolar processing of pre-18S ribosomal RNA. Involved in ribosome biosynthesis.</text>
</comment>
<dbReference type="GO" id="GO:0030686">
    <property type="term" value="C:90S preribosome"/>
    <property type="evidence" value="ECO:0007669"/>
    <property type="project" value="TreeGrafter"/>
</dbReference>
<evidence type="ECO:0000256" key="8">
    <source>
        <dbReference type="ARBA" id="ARBA00023274"/>
    </source>
</evidence>
<sequence length="1782" mass="193255">MATTLQRQLAAISAKSTNQLNLKAQKQRHAKSLIFEPHEAAKQSFDTLYQICADGFDDLCQLDARFRPFAKTLFAPSSVEEEREHLTQADNDQLNIVVEQFLALVCARLLLRPAQKSVEWLVRRWRAHEYNASALLYAFLPYHTHDLFPTVLSIVTDQLSPEWSFLRPYKAALQCPPRHAIVAAAISTPAFTTGFSKFILDAAKRGHYSSAVIGFWASLMAQATNGMLDSSQSGRSAVRKQRIEDVLTRILPILQAALSVAGVDELYLASCTIISLIATKAHLDDKVLDAMMETLATTWTRATFEDGVPCLALLAEDKVGMSTPKAVVSALASNDRSADVLRQSSEKHRVSRLTLLVALGYLRSPGKRASPAIVAAMCRYESLTPGDRATLVQELLAHEASGSQPGSLRDVRRGLLRQLSTDRAWLDDIKSAASKAGVDAIALGVEVDSTEVVLSIMPAPEVVQLPLLDSKLGFEEVFSSLPTRADAIISFLAPGYAVDAMPFVNVLEAALGDKAHLQRLYTIPSLHKTHSTTRPEYLSFLATSWSTSKISAARVEALQEATRTLAAGDIDTNFDYQNLLPAALTALSDVAKPVRRAASVLTQQLYQQYGGQLGKTPQTLTALWWKTALPASDASTFALKQQDVWKFLSVAVVPLLGESVLDPAFISRSLTEQLNGSTLKISLRTDLCTFLTAHAFATGNASIQTFSQHILARTGKAAGHARTKVAVVHLKAIATRKASPSDVALYNNLLPMLSHRTSEETDVLQQLLVSGAQTLAVPAITHLKTLFNAMKPQAQLSLANTLLDLSVNGDPVLSSRETSKLALETLRDVRMEGDVLTHMLDKLPTAASLTESERPSKKRRTSKTLSEIVTPVDPVILADALRRVTTVLELIESTTAVKNAKLYPQLLQGLFHQLSEMHRWRAVADSDLVYVQTLLLGNLLAVISSFDAKSAAEINRSTIRADLIVEALRVTNSPQVHNTALLLISKLATIVPDSVLHSVMPLFTFMSSNTLRQADQYSSHVISMTVESIVPPLATSLRKKGQNLVAGAAELLLSFTAAFEHMPLHRRLSTFKMLIETLGSNEVLSAVVAMLTERYSGDSTLSAFIRQLSNSFPVRTQLLAIDQYMELVLDASEPKPALAGVVLGYNEKNPEEKAESIATLLNGLQPMLSNTTLQKKLSVELQKGGGPAQALRTTYGQILERLAALPRTPITKGSVDLSTSAIKQITTGLLGALLGLMPTEDFITSSAALMQIGSEQTRCQVFALLTIRVQSARQGDSALRRVFIEALPNCTAFLIPSQPVSVRHAALECLDGIVEKYGKVERDACAAVVDAVVGKAALQSEDDSLRTRSLLTLATMVESIGEAMIGAVPQILDLALAYLKKHRSAHQSKMLATADGLYVATRDAVFSFINALLAHMPFVLTGAVISAAFLSSAEDVALCASDDLPRTLTQFATLSARKLDLPVLLRSLSSVMDTVASSTVDDASAYVAGIFQQANAFHAEANVSKNAQAIFAILLQVFDTTRLADVAGTEANWDPTASDLAASIAMDITLKLNDTTFRPFFSQLMAWVTDELPQADTVGRQHRGVAAMSFAARLFEQLGSIVTSYGDYIVEHAVSVMQSAGQASAEKGEGAQALLAITLEALEANFRHDQDDFYSAPHRFDAIRVPLISLLTSSTPIPGNLIPTIVSLASAVASSNAHLKTLNSALLLLFRRTDAEVRLRAVQVERAVTEKLTFDWLNLLPEMLPAISEALEDDDERVEREVGRWVEEIEGVTGEGLEGMLA</sequence>
<name>A0A1V8SEU5_9PEZI</name>
<comment type="similarity">
    <text evidence="2 10">Belongs to the HEATR1/UTP10 family.</text>
</comment>
<keyword evidence="6 10" id="KW-0698">rRNA processing</keyword>
<dbReference type="InterPro" id="IPR040191">
    <property type="entry name" value="UTP10"/>
</dbReference>
<dbReference type="PANTHER" id="PTHR13457:SF1">
    <property type="entry name" value="HEAT REPEAT-CONTAINING PROTEIN 1"/>
    <property type="match status" value="1"/>
</dbReference>
<dbReference type="InterPro" id="IPR016024">
    <property type="entry name" value="ARM-type_fold"/>
</dbReference>
<proteinExistence type="inferred from homology"/>
<accession>A0A1V8SEU5</accession>
<comment type="subunit">
    <text evidence="3 10">Component of the ribosomal small subunit (SSU) processome.</text>
</comment>
<protein>
    <recommendedName>
        <fullName evidence="4 10">U3 small nucleolar RNA-associated protein 10</fullName>
    </recommendedName>
</protein>
<dbReference type="Pfam" id="PF23243">
    <property type="entry name" value="HEAT_HEATR1"/>
    <property type="match status" value="1"/>
</dbReference>
<dbReference type="Pfam" id="PF12397">
    <property type="entry name" value="U3snoRNP10"/>
    <property type="match status" value="1"/>
</dbReference>
<evidence type="ECO:0000256" key="4">
    <source>
        <dbReference type="ARBA" id="ARBA00015399"/>
    </source>
</evidence>
<dbReference type="PANTHER" id="PTHR13457">
    <property type="entry name" value="BAP28"/>
    <property type="match status" value="1"/>
</dbReference>
<dbReference type="STRING" id="1507870.A0A1V8SEU5"/>
<evidence type="ECO:0000256" key="10">
    <source>
        <dbReference type="RuleBase" id="RU367065"/>
    </source>
</evidence>
<organism evidence="12 13">
    <name type="scientific">Cryoendolithus antarcticus</name>
    <dbReference type="NCBI Taxonomy" id="1507870"/>
    <lineage>
        <taxon>Eukaryota</taxon>
        <taxon>Fungi</taxon>
        <taxon>Dikarya</taxon>
        <taxon>Ascomycota</taxon>
        <taxon>Pezizomycotina</taxon>
        <taxon>Dothideomycetes</taxon>
        <taxon>Dothideomycetidae</taxon>
        <taxon>Cladosporiales</taxon>
        <taxon>Cladosporiaceae</taxon>
        <taxon>Cryoendolithus</taxon>
    </lineage>
</organism>
<comment type="subcellular location">
    <subcellularLocation>
        <location evidence="1 10">Nucleus</location>
        <location evidence="1 10">Nucleolus</location>
    </subcellularLocation>
</comment>
<dbReference type="GO" id="GO:0032040">
    <property type="term" value="C:small-subunit processome"/>
    <property type="evidence" value="ECO:0007669"/>
    <property type="project" value="TreeGrafter"/>
</dbReference>